<evidence type="ECO:0000313" key="1">
    <source>
        <dbReference type="EMBL" id="BBH39347.1"/>
    </source>
</evidence>
<name>A0A3G9JU18_MICVR</name>
<keyword evidence="1" id="KW-0489">Methyltransferase</keyword>
<gene>
    <name evidence="1" type="ORF">myaer102_18770</name>
</gene>
<dbReference type="GO" id="GO:0008168">
    <property type="term" value="F:methyltransferase activity"/>
    <property type="evidence" value="ECO:0007669"/>
    <property type="project" value="UniProtKB-KW"/>
</dbReference>
<keyword evidence="1" id="KW-0808">Transferase</keyword>
<dbReference type="EMBL" id="AP019314">
    <property type="protein sequence ID" value="BBH39347.1"/>
    <property type="molecule type" value="Genomic_DNA"/>
</dbReference>
<dbReference type="KEGG" id="mvz:myaer102_18770"/>
<dbReference type="GO" id="GO:0032259">
    <property type="term" value="P:methylation"/>
    <property type="evidence" value="ECO:0007669"/>
    <property type="project" value="UniProtKB-KW"/>
</dbReference>
<dbReference type="AlphaFoldDB" id="A0A3G9JU18"/>
<sequence length="102" mass="11613">MLIFWFDPITMKVDSEPGKNVPARFLYTNYNGLCFHVNQAFFPRTGAWDSIKKALKGTYEESVQKHLAGTTSAPFAVREHRQIAVKVIDDRGSELLVVKQLK</sequence>
<reference evidence="1 2" key="1">
    <citation type="submission" date="2018-11" db="EMBL/GenBank/DDBJ databases">
        <title>Complete genome sequence of Microcystis aeruginosa NIES-102.</title>
        <authorList>
            <person name="Yamaguchi H."/>
            <person name="Suzuki S."/>
            <person name="Kawachi M."/>
        </authorList>
    </citation>
    <scope>NUCLEOTIDE SEQUENCE [LARGE SCALE GENOMIC DNA]</scope>
    <source>
        <strain evidence="1 2">NIES-102</strain>
    </source>
</reference>
<evidence type="ECO:0000313" key="2">
    <source>
        <dbReference type="Proteomes" id="UP000278152"/>
    </source>
</evidence>
<protein>
    <submittedName>
        <fullName evidence="1">Possible DNA methylase</fullName>
    </submittedName>
</protein>
<dbReference type="Proteomes" id="UP000278152">
    <property type="component" value="Chromosome"/>
</dbReference>
<accession>A0A3G9JU18</accession>
<organism evidence="1 2">
    <name type="scientific">Microcystis viridis NIES-102</name>
    <dbReference type="NCBI Taxonomy" id="213615"/>
    <lineage>
        <taxon>Bacteria</taxon>
        <taxon>Bacillati</taxon>
        <taxon>Cyanobacteriota</taxon>
        <taxon>Cyanophyceae</taxon>
        <taxon>Oscillatoriophycideae</taxon>
        <taxon>Chroococcales</taxon>
        <taxon>Microcystaceae</taxon>
        <taxon>Microcystis</taxon>
    </lineage>
</organism>
<proteinExistence type="predicted"/>